<dbReference type="Gene3D" id="6.20.50.110">
    <property type="entry name" value="Methyltransferase, zinc-binding domain"/>
    <property type="match status" value="1"/>
</dbReference>
<dbReference type="InterPro" id="IPR013630">
    <property type="entry name" value="Methyltransf_Zn-bd_dom_put"/>
</dbReference>
<evidence type="ECO:0000259" key="1">
    <source>
        <dbReference type="Pfam" id="PF08421"/>
    </source>
</evidence>
<sequence>MTKNIYSYKRNNCRLCSSNELLKVLDVPASQPVDGFRPHSHEYLNLPRFEMDLYICRRCGHHQLLDIVKPHLLYGSYIYTSSSSPDLKLHFKKYGEYLKDKLKIDNSKNILDVGCNDGLFLKTLSKYSCNLYGIDPAPNIKDNFKDASYKFFSGYCNYENLNNLSDKFKVKSFDLITANNVFAHADNLEEMLSSIVNKLSDNGKFCFEVSYILDMVESNVIDYIYHEHLSYHGIKSLKPFLKRFGLFIYDIQRINTKGGSIRVLCTKKEIEENTQLITDFINLEVNNKCYDSSKYESIRLQISQFRNKLNDYLLKVDHNHIFSYGAAPTSIVNSLLLNYDKKLNGYLDDNPIRQNNLTPNNFIPVLSPSILSKIDKPLVIIGAWRFSEIIIPKILNINNRTDIIIPSLSEGVKFYKNK</sequence>
<reference evidence="3 4" key="1">
    <citation type="journal article" date="2003" name="Nature">
        <title>Genome divergence in two Prochlorococcus ecotypes reflects oceanic niche differentiation.</title>
        <authorList>
            <person name="Rocap G."/>
            <person name="Larimer F.W."/>
            <person name="Lamerdin J.E."/>
            <person name="Malfatti S."/>
            <person name="Chain P."/>
            <person name="Ahlgren N.A."/>
            <person name="Arellano A."/>
            <person name="Coleman M."/>
            <person name="Hauser L."/>
            <person name="Hess W.R."/>
            <person name="Johnson Z.I."/>
            <person name="Land M.L."/>
            <person name="Lindell D."/>
            <person name="Post A.F."/>
            <person name="Regala W."/>
            <person name="Shah M."/>
            <person name="Shaw S.L."/>
            <person name="Steglich C."/>
            <person name="Sullivan M.B."/>
            <person name="Ting C.S."/>
            <person name="Tolonen A."/>
            <person name="Webb E.A."/>
            <person name="Zinser E.R."/>
            <person name="Chisholm S.W."/>
        </authorList>
    </citation>
    <scope>NUCLEOTIDE SEQUENCE [LARGE SCALE GENOMIC DNA]</scope>
    <source>
        <strain evidence="4">CCMP1986 / NIES-2087 / MED4</strain>
    </source>
</reference>
<dbReference type="Gene3D" id="3.40.50.150">
    <property type="entry name" value="Vaccinia Virus protein VP39"/>
    <property type="match status" value="1"/>
</dbReference>
<dbReference type="Pfam" id="PF08421">
    <property type="entry name" value="Methyltransf_13"/>
    <property type="match status" value="1"/>
</dbReference>
<evidence type="ECO:0000313" key="3">
    <source>
        <dbReference type="EMBL" id="CAE19691.1"/>
    </source>
</evidence>
<feature type="domain" description="C-methyltransferase" evidence="2">
    <location>
        <begin position="256"/>
        <end position="398"/>
    </location>
</feature>
<dbReference type="PANTHER" id="PTHR43861:SF5">
    <property type="entry name" value="BLL5978 PROTEIN"/>
    <property type="match status" value="1"/>
</dbReference>
<organism evidence="3 4">
    <name type="scientific">Prochlorococcus marinus subsp. pastoris (strain CCMP1986 / NIES-2087 / MED4)</name>
    <dbReference type="NCBI Taxonomy" id="59919"/>
    <lineage>
        <taxon>Bacteria</taxon>
        <taxon>Bacillati</taxon>
        <taxon>Cyanobacteriota</taxon>
        <taxon>Cyanophyceae</taxon>
        <taxon>Synechococcales</taxon>
        <taxon>Prochlorococcaceae</taxon>
        <taxon>Prochlorococcus</taxon>
    </lineage>
</organism>
<dbReference type="InterPro" id="IPR013691">
    <property type="entry name" value="MeTrfase_14"/>
</dbReference>
<dbReference type="PANTHER" id="PTHR43861">
    <property type="entry name" value="TRANS-ACONITATE 2-METHYLTRANSFERASE-RELATED"/>
    <property type="match status" value="1"/>
</dbReference>
<dbReference type="KEGG" id="pmm:PMM1232"/>
<keyword evidence="3" id="KW-0808">Transferase</keyword>
<dbReference type="Pfam" id="PF08484">
    <property type="entry name" value="Methyltransf_14"/>
    <property type="match status" value="1"/>
</dbReference>
<evidence type="ECO:0000259" key="2">
    <source>
        <dbReference type="Pfam" id="PF08484"/>
    </source>
</evidence>
<dbReference type="CDD" id="cd02440">
    <property type="entry name" value="AdoMet_MTases"/>
    <property type="match status" value="1"/>
</dbReference>
<dbReference type="GO" id="GO:0032259">
    <property type="term" value="P:methylation"/>
    <property type="evidence" value="ECO:0007669"/>
    <property type="project" value="UniProtKB-KW"/>
</dbReference>
<dbReference type="Gene3D" id="3.40.50.720">
    <property type="entry name" value="NAD(P)-binding Rossmann-like Domain"/>
    <property type="match status" value="1"/>
</dbReference>
<dbReference type="SUPFAM" id="SSF53335">
    <property type="entry name" value="S-adenosyl-L-methionine-dependent methyltransferases"/>
    <property type="match status" value="1"/>
</dbReference>
<keyword evidence="3" id="KW-0489">Methyltransferase</keyword>
<feature type="domain" description="Methyltransferase putative zinc binding" evidence="1">
    <location>
        <begin position="13"/>
        <end position="74"/>
    </location>
</feature>
<dbReference type="Pfam" id="PF13489">
    <property type="entry name" value="Methyltransf_23"/>
    <property type="match status" value="1"/>
</dbReference>
<accession>Q7V0M4</accession>
<dbReference type="HOGENOM" id="CLU_038800_1_0_3"/>
<proteinExistence type="predicted"/>
<protein>
    <submittedName>
        <fullName evidence="3">Methyltransferase</fullName>
    </submittedName>
</protein>
<evidence type="ECO:0000313" key="4">
    <source>
        <dbReference type="Proteomes" id="UP000001026"/>
    </source>
</evidence>
<dbReference type="AlphaFoldDB" id="Q7V0M4"/>
<dbReference type="eggNOG" id="COG4976">
    <property type="taxonomic scope" value="Bacteria"/>
</dbReference>
<dbReference type="InterPro" id="IPR038576">
    <property type="entry name" value="Methyltransf_Zn-bd_dom_put_sf"/>
</dbReference>
<dbReference type="EMBL" id="BX548174">
    <property type="protein sequence ID" value="CAE19691.1"/>
    <property type="molecule type" value="Genomic_DNA"/>
</dbReference>
<dbReference type="Proteomes" id="UP000001026">
    <property type="component" value="Chromosome"/>
</dbReference>
<dbReference type="OrthoDB" id="9815644at2"/>
<dbReference type="GO" id="GO:0008168">
    <property type="term" value="F:methyltransferase activity"/>
    <property type="evidence" value="ECO:0007669"/>
    <property type="project" value="UniProtKB-KW"/>
</dbReference>
<name>Q7V0M4_PROMP</name>
<dbReference type="RefSeq" id="WP_011132866.1">
    <property type="nucleotide sequence ID" value="NC_005072.1"/>
</dbReference>
<dbReference type="STRING" id="59919.PMM1232"/>
<gene>
    <name evidence="3" type="ordered locus">PMM1232</name>
</gene>
<dbReference type="InterPro" id="IPR029063">
    <property type="entry name" value="SAM-dependent_MTases_sf"/>
</dbReference>